<name>A0AAV0VCV3_9STRA</name>
<dbReference type="InterPro" id="IPR001106">
    <property type="entry name" value="Aromatic_Lyase"/>
</dbReference>
<dbReference type="AlphaFoldDB" id="A0AAV0VCV3"/>
<evidence type="ECO:0000313" key="3">
    <source>
        <dbReference type="Proteomes" id="UP001162029"/>
    </source>
</evidence>
<dbReference type="Gene3D" id="1.10.275.10">
    <property type="entry name" value="Fumarase/aspartase (N-terminal domain)"/>
    <property type="match status" value="1"/>
</dbReference>
<dbReference type="Pfam" id="PF00221">
    <property type="entry name" value="Lyase_aromatic"/>
    <property type="match status" value="1"/>
</dbReference>
<comment type="caution">
    <text evidence="2">The sequence shown here is derived from an EMBL/GenBank/DDBJ whole genome shotgun (WGS) entry which is preliminary data.</text>
</comment>
<dbReference type="Proteomes" id="UP001162029">
    <property type="component" value="Unassembled WGS sequence"/>
</dbReference>
<sequence>MTFEARILKNSELVLDGESLCTEDLVMLSKGDTRNSLSEEAWKRVAYGRNVVDNILKDKSRGHSNIRVHTLEELIDAFNADCLTVVPSKGTVGVSGDFAPLAHLALGLMDEGPKWDKIGDQ</sequence>
<keyword evidence="3" id="KW-1185">Reference proteome</keyword>
<dbReference type="SUPFAM" id="SSF48557">
    <property type="entry name" value="L-aspartase-like"/>
    <property type="match status" value="1"/>
</dbReference>
<dbReference type="InterPro" id="IPR024083">
    <property type="entry name" value="Fumarase/histidase_N"/>
</dbReference>
<reference evidence="2" key="1">
    <citation type="submission" date="2022-12" db="EMBL/GenBank/DDBJ databases">
        <authorList>
            <person name="Webb A."/>
        </authorList>
    </citation>
    <scope>NUCLEOTIDE SEQUENCE</scope>
    <source>
        <strain evidence="2">Pd1</strain>
    </source>
</reference>
<evidence type="ECO:0008006" key="4">
    <source>
        <dbReference type="Google" id="ProtNLM"/>
    </source>
</evidence>
<dbReference type="PANTHER" id="PTHR10362">
    <property type="entry name" value="HISTIDINE AMMONIA-LYASE"/>
    <property type="match status" value="1"/>
</dbReference>
<dbReference type="GO" id="GO:0003824">
    <property type="term" value="F:catalytic activity"/>
    <property type="evidence" value="ECO:0007669"/>
    <property type="project" value="InterPro"/>
</dbReference>
<organism evidence="2 3">
    <name type="scientific">Peronospora destructor</name>
    <dbReference type="NCBI Taxonomy" id="86335"/>
    <lineage>
        <taxon>Eukaryota</taxon>
        <taxon>Sar</taxon>
        <taxon>Stramenopiles</taxon>
        <taxon>Oomycota</taxon>
        <taxon>Peronosporomycetes</taxon>
        <taxon>Peronosporales</taxon>
        <taxon>Peronosporaceae</taxon>
        <taxon>Peronospora</taxon>
    </lineage>
</organism>
<dbReference type="EMBL" id="CANTFM010002657">
    <property type="protein sequence ID" value="CAI5747005.1"/>
    <property type="molecule type" value="Genomic_DNA"/>
</dbReference>
<protein>
    <recommendedName>
        <fullName evidence="4">Histidine ammonia-lyase</fullName>
    </recommendedName>
</protein>
<evidence type="ECO:0000256" key="1">
    <source>
        <dbReference type="ARBA" id="ARBA00007238"/>
    </source>
</evidence>
<dbReference type="InterPro" id="IPR008948">
    <property type="entry name" value="L-Aspartase-like"/>
</dbReference>
<proteinExistence type="inferred from homology"/>
<comment type="similarity">
    <text evidence="1">Belongs to the PAL/histidase family.</text>
</comment>
<evidence type="ECO:0000313" key="2">
    <source>
        <dbReference type="EMBL" id="CAI5747005.1"/>
    </source>
</evidence>
<gene>
    <name evidence="2" type="ORF">PDE001_LOCUS11940</name>
</gene>
<accession>A0AAV0VCV3</accession>